<dbReference type="PROSITE" id="PS50005">
    <property type="entry name" value="TPR"/>
    <property type="match status" value="1"/>
</dbReference>
<dbReference type="SUPFAM" id="SSF49478">
    <property type="entry name" value="Cna protein B-type domain"/>
    <property type="match status" value="1"/>
</dbReference>
<evidence type="ECO:0000256" key="5">
    <source>
        <dbReference type="PROSITE-ProRule" id="PRU00473"/>
    </source>
</evidence>
<keyword evidence="4" id="KW-0802">TPR repeat</keyword>
<dbReference type="KEGG" id="oho:Oweho_1429"/>
<dbReference type="SUPFAM" id="SSF48452">
    <property type="entry name" value="TPR-like"/>
    <property type="match status" value="1"/>
</dbReference>
<name>G8R857_OWEHD</name>
<dbReference type="PROSITE" id="PS51123">
    <property type="entry name" value="OMPA_2"/>
    <property type="match status" value="1"/>
</dbReference>
<dbReference type="InterPro" id="IPR006665">
    <property type="entry name" value="OmpA-like"/>
</dbReference>
<dbReference type="InterPro" id="IPR011659">
    <property type="entry name" value="WD40"/>
</dbReference>
<feature type="chain" id="PRO_5003514455" evidence="6">
    <location>
        <begin position="23"/>
        <end position="749"/>
    </location>
</feature>
<dbReference type="Gene3D" id="2.120.10.30">
    <property type="entry name" value="TolB, C-terminal domain"/>
    <property type="match status" value="1"/>
</dbReference>
<dbReference type="HOGENOM" id="CLU_014978_0_0_10"/>
<protein>
    <submittedName>
        <fullName evidence="8">Outer membrane protein/peptidoglycan-associated (Lipo)protein</fullName>
    </submittedName>
</protein>
<accession>G8R857</accession>
<dbReference type="eggNOG" id="COG0457">
    <property type="taxonomic scope" value="Bacteria"/>
</dbReference>
<evidence type="ECO:0000256" key="6">
    <source>
        <dbReference type="SAM" id="SignalP"/>
    </source>
</evidence>
<dbReference type="PRINTS" id="PR01021">
    <property type="entry name" value="OMPADOMAIN"/>
</dbReference>
<dbReference type="Gene3D" id="2.60.40.1120">
    <property type="entry name" value="Carboxypeptidase-like, regulatory domain"/>
    <property type="match status" value="1"/>
</dbReference>
<dbReference type="InterPro" id="IPR006664">
    <property type="entry name" value="OMP_bac"/>
</dbReference>
<reference evidence="8 9" key="1">
    <citation type="journal article" date="2012" name="Stand. Genomic Sci.">
        <title>Genome sequence of the orange-pigmented seawater bacterium Owenweeksia hongkongensis type strain (UST20020801(T)).</title>
        <authorList>
            <person name="Riedel T."/>
            <person name="Held B."/>
            <person name="Nolan M."/>
            <person name="Lucas S."/>
            <person name="Lapidus A."/>
            <person name="Tice H."/>
            <person name="Del Rio T.G."/>
            <person name="Cheng J.F."/>
            <person name="Han C."/>
            <person name="Tapia R."/>
            <person name="Goodwin L.A."/>
            <person name="Pitluck S."/>
            <person name="Liolios K."/>
            <person name="Mavromatis K."/>
            <person name="Pagani I."/>
            <person name="Ivanova N."/>
            <person name="Mikhailova N."/>
            <person name="Pati A."/>
            <person name="Chen A."/>
            <person name="Palaniappan K."/>
            <person name="Rohde M."/>
            <person name="Tindall B.J."/>
            <person name="Detter J.C."/>
            <person name="Goker M."/>
            <person name="Woyke T."/>
            <person name="Bristow J."/>
            <person name="Eisen J.A."/>
            <person name="Markowitz V."/>
            <person name="Hugenholtz P."/>
            <person name="Klenk H.P."/>
            <person name="Kyrpides N.C."/>
        </authorList>
    </citation>
    <scope>NUCLEOTIDE SEQUENCE</scope>
    <source>
        <strain evidence="9">DSM 17368 / JCM 12287 / NRRL B-23963</strain>
    </source>
</reference>
<dbReference type="CDD" id="cd07185">
    <property type="entry name" value="OmpA_C-like"/>
    <property type="match status" value="1"/>
</dbReference>
<evidence type="ECO:0000256" key="4">
    <source>
        <dbReference type="PROSITE-ProRule" id="PRU00339"/>
    </source>
</evidence>
<dbReference type="PANTHER" id="PTHR30329">
    <property type="entry name" value="STATOR ELEMENT OF FLAGELLAR MOTOR COMPLEX"/>
    <property type="match status" value="1"/>
</dbReference>
<keyword evidence="3" id="KW-0998">Cell outer membrane</keyword>
<sequence>MRIPYLGVLLVVFSISVFPAFGQENTDDTEPKEKLHKDVEKAYDAYDAQEYTLAIELLKTALGEVRGRDDKSTVLFKIAESYRNINDYKNAENYYLKAVKLGYKDPIAQLHYADMLKAQGEYEEAIVAYQDFKQENPTDRRAEIGIESTKKAIEWMDSPSRYQVDLMKDLNSTGYDFSPSYAGKRADDNEIIFTSTREESVGKKEDGWTGGSFMDIYVSSAERKEKGRRGRGASTDEDELVSPASLKWSTPKLLDEEIVNTKSHEGSAVFDSRRKELYLTRCLVEKDKKFGCGIYISEKLGVNWKEPEQVIIGTDTSANVGQPALSPDDSRLYFVSDEFNTKGVHDIFMTTFDRRAKIWKTPTNLGSKVNTDREEYYPFISGDGQYLYWASNGLPGMGGLDIFRIKLGEDGMPAPNAEAENLEYPINTSFDDFGLVFQGTKDEVGFLSSNRKGSKNDDIYGVVKTPLVFELEGVVTSSKTGLPIPQATVKLDGSNGTSVVVNADKDGYYIFDKDKIDADVQYTLTFEKAKFLTNTGNTTTIGVDLSAFEYIPSANQFLHKLQVNKALDPIEEPIVLPNVFFDLAKWDLRPEARAALDSVVPIMKNNPTIVIELRSHTDYRGDNKSNDVLSQHRADTCVSYLVSKGIAADRMVARGMGETEPFNIQEGYKGYGAGQLEEGNRLTEAYIKRLPPEKQEVANQVNRRTDFKVLRDDYVPAAGPVDQDAVDPKDIIADKNSGVNNALLVIFTS</sequence>
<dbReference type="Pfam" id="PF00691">
    <property type="entry name" value="OmpA"/>
    <property type="match status" value="1"/>
</dbReference>
<keyword evidence="2 5" id="KW-0472">Membrane</keyword>
<dbReference type="SUPFAM" id="SSF82171">
    <property type="entry name" value="DPP6 N-terminal domain-like"/>
    <property type="match status" value="1"/>
</dbReference>
<dbReference type="Pfam" id="PF07676">
    <property type="entry name" value="PD40"/>
    <property type="match status" value="2"/>
</dbReference>
<dbReference type="Gene3D" id="1.25.40.10">
    <property type="entry name" value="Tetratricopeptide repeat domain"/>
    <property type="match status" value="1"/>
</dbReference>
<dbReference type="EMBL" id="CP003156">
    <property type="protein sequence ID" value="AEV32425.1"/>
    <property type="molecule type" value="Genomic_DNA"/>
</dbReference>
<evidence type="ECO:0000313" key="9">
    <source>
        <dbReference type="Proteomes" id="UP000005631"/>
    </source>
</evidence>
<dbReference type="Gene3D" id="3.30.1330.60">
    <property type="entry name" value="OmpA-like domain"/>
    <property type="match status" value="1"/>
</dbReference>
<dbReference type="InterPro" id="IPR036737">
    <property type="entry name" value="OmpA-like_sf"/>
</dbReference>
<dbReference type="Proteomes" id="UP000005631">
    <property type="component" value="Chromosome"/>
</dbReference>
<dbReference type="RefSeq" id="WP_014201781.1">
    <property type="nucleotide sequence ID" value="NC_016599.1"/>
</dbReference>
<organism evidence="8 9">
    <name type="scientific">Owenweeksia hongkongensis (strain DSM 17368 / CIP 108786 / JCM 12287 / NRRL B-23963 / UST20020801)</name>
    <dbReference type="NCBI Taxonomy" id="926562"/>
    <lineage>
        <taxon>Bacteria</taxon>
        <taxon>Pseudomonadati</taxon>
        <taxon>Bacteroidota</taxon>
        <taxon>Flavobacteriia</taxon>
        <taxon>Flavobacteriales</taxon>
        <taxon>Owenweeksiaceae</taxon>
        <taxon>Owenweeksia</taxon>
    </lineage>
</organism>
<dbReference type="InterPro" id="IPR050330">
    <property type="entry name" value="Bact_OuterMem_StrucFunc"/>
</dbReference>
<dbReference type="OrthoDB" id="9809364at2"/>
<feature type="domain" description="OmpA-like" evidence="7">
    <location>
        <begin position="568"/>
        <end position="713"/>
    </location>
</feature>
<dbReference type="Pfam" id="PF13432">
    <property type="entry name" value="TPR_16"/>
    <property type="match status" value="1"/>
</dbReference>
<dbReference type="SMART" id="SM00028">
    <property type="entry name" value="TPR"/>
    <property type="match status" value="2"/>
</dbReference>
<evidence type="ECO:0000259" key="7">
    <source>
        <dbReference type="PROSITE" id="PS51123"/>
    </source>
</evidence>
<dbReference type="STRING" id="926562.Oweho_1429"/>
<dbReference type="GO" id="GO:0009279">
    <property type="term" value="C:cell outer membrane"/>
    <property type="evidence" value="ECO:0007669"/>
    <property type="project" value="UniProtKB-SubCell"/>
</dbReference>
<dbReference type="PANTHER" id="PTHR30329:SF21">
    <property type="entry name" value="LIPOPROTEIN YIAD-RELATED"/>
    <property type="match status" value="1"/>
</dbReference>
<comment type="subcellular location">
    <subcellularLocation>
        <location evidence="1">Cell outer membrane</location>
    </subcellularLocation>
</comment>
<dbReference type="InterPro" id="IPR011990">
    <property type="entry name" value="TPR-like_helical_dom_sf"/>
</dbReference>
<dbReference type="InterPro" id="IPR011042">
    <property type="entry name" value="6-blade_b-propeller_TolB-like"/>
</dbReference>
<dbReference type="AlphaFoldDB" id="G8R857"/>
<gene>
    <name evidence="8" type="ordered locus">Oweho_1429</name>
</gene>
<dbReference type="eggNOG" id="COG2885">
    <property type="taxonomic scope" value="Bacteria"/>
</dbReference>
<dbReference type="SUPFAM" id="SSF103088">
    <property type="entry name" value="OmpA-like"/>
    <property type="match status" value="1"/>
</dbReference>
<evidence type="ECO:0000256" key="1">
    <source>
        <dbReference type="ARBA" id="ARBA00004442"/>
    </source>
</evidence>
<feature type="signal peptide" evidence="6">
    <location>
        <begin position="1"/>
        <end position="22"/>
    </location>
</feature>
<feature type="repeat" description="TPR" evidence="4">
    <location>
        <begin position="72"/>
        <end position="105"/>
    </location>
</feature>
<evidence type="ECO:0000256" key="2">
    <source>
        <dbReference type="ARBA" id="ARBA00023136"/>
    </source>
</evidence>
<keyword evidence="9" id="KW-1185">Reference proteome</keyword>
<proteinExistence type="predicted"/>
<evidence type="ECO:0000313" key="8">
    <source>
        <dbReference type="EMBL" id="AEV32425.1"/>
    </source>
</evidence>
<evidence type="ECO:0000256" key="3">
    <source>
        <dbReference type="ARBA" id="ARBA00023237"/>
    </source>
</evidence>
<keyword evidence="6" id="KW-0732">Signal</keyword>
<dbReference type="InterPro" id="IPR019734">
    <property type="entry name" value="TPR_rpt"/>
</dbReference>